<evidence type="ECO:0000256" key="3">
    <source>
        <dbReference type="ARBA" id="ARBA00009989"/>
    </source>
</evidence>
<dbReference type="PROSITE" id="PS50106">
    <property type="entry name" value="PDZ"/>
    <property type="match status" value="1"/>
</dbReference>
<evidence type="ECO:0000256" key="9">
    <source>
        <dbReference type="ARBA" id="ARBA00023049"/>
    </source>
</evidence>
<keyword evidence="9" id="KW-0482">Metalloprotease</keyword>
<sequence length="452" mass="47134">MSSIWSKSVPKADSEDTEEDSTRSARVSDLEDAGTSGKMESEALPLKRRSQSKERWGMASWLLGQKHPGMSTALLGAAGVSLLGGAIDFSGPQSIASALGVLAGIIAIHECGHFAAARLQGIHVTKFAIGFGPPLLSYQGKEVEYSLRAIPLGGYVAFPDDDPESKFDAEDPDLLKNRSIAERAIVISAGVIANIIFAFSILFTQVNTVGVSESVYKPGVLVPDVSRASPAAEAGLRRGDVILKVQDLEATASRSSIPRIVQYIIDHPEKKLDFTVARGASIVHIPVTPALAADGGGRIGVSLAPNASIVRRAAKGVGEALSLTGSEFSRLLNIVTSGLQQVIFNFEKTKDSLSGPVAIVAVGAEVARSDAAGLFQFAAILNINLAVINILPLPALDGGYLALLAAEAVRGKKLPAGVEQGIMASGFLLITAVGLLLVLRDTLNLTLGSTGL</sequence>
<evidence type="ECO:0000256" key="4">
    <source>
        <dbReference type="ARBA" id="ARBA00022670"/>
    </source>
</evidence>
<name>A0ABR2Z3F3_9CHLO</name>
<evidence type="ECO:0000256" key="5">
    <source>
        <dbReference type="ARBA" id="ARBA00022692"/>
    </source>
</evidence>
<dbReference type="EMBL" id="JALJOT010000001">
    <property type="protein sequence ID" value="KAK9918500.1"/>
    <property type="molecule type" value="Genomic_DNA"/>
</dbReference>
<comment type="cofactor">
    <cofactor evidence="1">
        <name>Zn(2+)</name>
        <dbReference type="ChEBI" id="CHEBI:29105"/>
    </cofactor>
</comment>
<dbReference type="CDD" id="cd06163">
    <property type="entry name" value="S2P-M50_PDZ_RseP-like"/>
    <property type="match status" value="1"/>
</dbReference>
<comment type="caution">
    <text evidence="14">The sequence shown here is derived from an EMBL/GenBank/DDBJ whole genome shotgun (WGS) entry which is preliminary data.</text>
</comment>
<dbReference type="Proteomes" id="UP001491310">
    <property type="component" value="Unassembled WGS sequence"/>
</dbReference>
<feature type="transmembrane region" description="Helical" evidence="12">
    <location>
        <begin position="184"/>
        <end position="203"/>
    </location>
</feature>
<gene>
    <name evidence="14" type="ORF">WJX75_004510</name>
</gene>
<dbReference type="NCBIfam" id="TIGR00054">
    <property type="entry name" value="RIP metalloprotease RseP"/>
    <property type="match status" value="1"/>
</dbReference>
<dbReference type="PANTHER" id="PTHR42837:SF2">
    <property type="entry name" value="MEMBRANE METALLOPROTEASE ARASP2, CHLOROPLASTIC-RELATED"/>
    <property type="match status" value="1"/>
</dbReference>
<comment type="subcellular location">
    <subcellularLocation>
        <location evidence="2">Membrane</location>
        <topology evidence="2">Multi-pass membrane protein</topology>
    </subcellularLocation>
</comment>
<proteinExistence type="inferred from homology"/>
<keyword evidence="7" id="KW-0862">Zinc</keyword>
<keyword evidence="5 12" id="KW-0812">Transmembrane</keyword>
<keyword evidence="15" id="KW-1185">Reference proteome</keyword>
<feature type="domain" description="PDZ" evidence="13">
    <location>
        <begin position="198"/>
        <end position="249"/>
    </location>
</feature>
<dbReference type="InterPro" id="IPR001478">
    <property type="entry name" value="PDZ"/>
</dbReference>
<dbReference type="Gene3D" id="2.30.42.10">
    <property type="match status" value="1"/>
</dbReference>
<dbReference type="InterPro" id="IPR041489">
    <property type="entry name" value="PDZ_6"/>
</dbReference>
<evidence type="ECO:0000259" key="13">
    <source>
        <dbReference type="PROSITE" id="PS50106"/>
    </source>
</evidence>
<keyword evidence="8 12" id="KW-1133">Transmembrane helix</keyword>
<keyword evidence="6" id="KW-0378">Hydrolase</keyword>
<reference evidence="14 15" key="1">
    <citation type="journal article" date="2024" name="Nat. Commun.">
        <title>Phylogenomics reveals the evolutionary origins of lichenization in chlorophyte algae.</title>
        <authorList>
            <person name="Puginier C."/>
            <person name="Libourel C."/>
            <person name="Otte J."/>
            <person name="Skaloud P."/>
            <person name="Haon M."/>
            <person name="Grisel S."/>
            <person name="Petersen M."/>
            <person name="Berrin J.G."/>
            <person name="Delaux P.M."/>
            <person name="Dal Grande F."/>
            <person name="Keller J."/>
        </authorList>
    </citation>
    <scope>NUCLEOTIDE SEQUENCE [LARGE SCALE GENOMIC DNA]</scope>
    <source>
        <strain evidence="14 15">SAG 216-7</strain>
    </source>
</reference>
<evidence type="ECO:0000256" key="10">
    <source>
        <dbReference type="ARBA" id="ARBA00023136"/>
    </source>
</evidence>
<keyword evidence="4" id="KW-0645">Protease</keyword>
<dbReference type="InterPro" id="IPR008915">
    <property type="entry name" value="Peptidase_M50"/>
</dbReference>
<evidence type="ECO:0000256" key="12">
    <source>
        <dbReference type="SAM" id="Phobius"/>
    </source>
</evidence>
<evidence type="ECO:0000313" key="15">
    <source>
        <dbReference type="Proteomes" id="UP001491310"/>
    </source>
</evidence>
<comment type="similarity">
    <text evidence="3">Belongs to the peptidase M50A family.</text>
</comment>
<evidence type="ECO:0000256" key="1">
    <source>
        <dbReference type="ARBA" id="ARBA00001947"/>
    </source>
</evidence>
<dbReference type="InterPro" id="IPR004387">
    <property type="entry name" value="Pept_M50_Zn"/>
</dbReference>
<evidence type="ECO:0000256" key="7">
    <source>
        <dbReference type="ARBA" id="ARBA00022833"/>
    </source>
</evidence>
<feature type="compositionally biased region" description="Basic and acidic residues" evidence="11">
    <location>
        <begin position="10"/>
        <end position="29"/>
    </location>
</feature>
<evidence type="ECO:0000256" key="6">
    <source>
        <dbReference type="ARBA" id="ARBA00022801"/>
    </source>
</evidence>
<dbReference type="InterPro" id="IPR036034">
    <property type="entry name" value="PDZ_sf"/>
</dbReference>
<organism evidence="14 15">
    <name type="scientific">Coccomyxa subellipsoidea</name>
    <dbReference type="NCBI Taxonomy" id="248742"/>
    <lineage>
        <taxon>Eukaryota</taxon>
        <taxon>Viridiplantae</taxon>
        <taxon>Chlorophyta</taxon>
        <taxon>core chlorophytes</taxon>
        <taxon>Trebouxiophyceae</taxon>
        <taxon>Trebouxiophyceae incertae sedis</taxon>
        <taxon>Coccomyxaceae</taxon>
        <taxon>Coccomyxa</taxon>
    </lineage>
</organism>
<evidence type="ECO:0000256" key="8">
    <source>
        <dbReference type="ARBA" id="ARBA00022989"/>
    </source>
</evidence>
<dbReference type="SUPFAM" id="SSF50156">
    <property type="entry name" value="PDZ domain-like"/>
    <property type="match status" value="1"/>
</dbReference>
<dbReference type="Pfam" id="PF17820">
    <property type="entry name" value="PDZ_6"/>
    <property type="match status" value="1"/>
</dbReference>
<evidence type="ECO:0000256" key="11">
    <source>
        <dbReference type="SAM" id="MobiDB-lite"/>
    </source>
</evidence>
<dbReference type="PANTHER" id="PTHR42837">
    <property type="entry name" value="REGULATOR OF SIGMA-E PROTEASE RSEP"/>
    <property type="match status" value="1"/>
</dbReference>
<dbReference type="SMART" id="SM00228">
    <property type="entry name" value="PDZ"/>
    <property type="match status" value="1"/>
</dbReference>
<protein>
    <recommendedName>
        <fullName evidence="13">PDZ domain-containing protein</fullName>
    </recommendedName>
</protein>
<evidence type="ECO:0000313" key="14">
    <source>
        <dbReference type="EMBL" id="KAK9918500.1"/>
    </source>
</evidence>
<dbReference type="Pfam" id="PF02163">
    <property type="entry name" value="Peptidase_M50"/>
    <property type="match status" value="1"/>
</dbReference>
<evidence type="ECO:0000256" key="2">
    <source>
        <dbReference type="ARBA" id="ARBA00004141"/>
    </source>
</evidence>
<feature type="region of interest" description="Disordered" evidence="11">
    <location>
        <begin position="1"/>
        <end position="51"/>
    </location>
</feature>
<feature type="transmembrane region" description="Helical" evidence="12">
    <location>
        <begin position="421"/>
        <end position="439"/>
    </location>
</feature>
<accession>A0ABR2Z3F3</accession>
<keyword evidence="10 12" id="KW-0472">Membrane</keyword>